<dbReference type="Gene3D" id="2.20.200.10">
    <property type="entry name" value="Outer membrane efflux proteins (OEP)"/>
    <property type="match status" value="1"/>
</dbReference>
<dbReference type="InterPro" id="IPR010131">
    <property type="entry name" value="MdtP/NodT-like"/>
</dbReference>
<feature type="coiled-coil region" evidence="3">
    <location>
        <begin position="244"/>
        <end position="271"/>
    </location>
</feature>
<evidence type="ECO:0000256" key="1">
    <source>
        <dbReference type="ARBA" id="ARBA00007613"/>
    </source>
</evidence>
<dbReference type="PANTHER" id="PTHR30203">
    <property type="entry name" value="OUTER MEMBRANE CATION EFFLUX PROTEIN"/>
    <property type="match status" value="1"/>
</dbReference>
<dbReference type="AlphaFoldDB" id="A0A0K8P3S9"/>
<organism evidence="5 6">
    <name type="scientific">Piscinibacter sakaiensis</name>
    <name type="common">Ideonella sakaiensis</name>
    <dbReference type="NCBI Taxonomy" id="1547922"/>
    <lineage>
        <taxon>Bacteria</taxon>
        <taxon>Pseudomonadati</taxon>
        <taxon>Pseudomonadota</taxon>
        <taxon>Betaproteobacteria</taxon>
        <taxon>Burkholderiales</taxon>
        <taxon>Sphaerotilaceae</taxon>
        <taxon>Piscinibacter</taxon>
    </lineage>
</organism>
<proteinExistence type="inferred from homology"/>
<dbReference type="Pfam" id="PF02321">
    <property type="entry name" value="OEP"/>
    <property type="match status" value="2"/>
</dbReference>
<dbReference type="SUPFAM" id="SSF56954">
    <property type="entry name" value="Outer membrane efflux proteins (OEP)"/>
    <property type="match status" value="1"/>
</dbReference>
<gene>
    <name evidence="5" type="ORF">ISF6_3086</name>
</gene>
<evidence type="ECO:0000256" key="2">
    <source>
        <dbReference type="RuleBase" id="RU362097"/>
    </source>
</evidence>
<protein>
    <submittedName>
        <fullName evidence="5">RND efflux system, outer membrane lipoprotein, NodT family</fullName>
    </submittedName>
</protein>
<keyword evidence="2" id="KW-0812">Transmembrane</keyword>
<reference evidence="5 6" key="2">
    <citation type="journal article" date="2016" name="Science">
        <title>A bacterium that degrades and assimilates poly(ethylene terephthalate).</title>
        <authorList>
            <person name="Yoshida S."/>
            <person name="Hiraga K."/>
            <person name="Takehana T."/>
            <person name="Taniguchi I."/>
            <person name="Yamaji H."/>
            <person name="Maeda Y."/>
            <person name="Toyohara K."/>
            <person name="Miyamoto K."/>
            <person name="Kimura Y."/>
            <person name="Oda K."/>
        </authorList>
    </citation>
    <scope>NUCLEOTIDE SEQUENCE [LARGE SCALE GENOMIC DNA]</scope>
    <source>
        <strain evidence="6">NBRC 110686 / TISTR 2288 / 201-F6</strain>
    </source>
</reference>
<keyword evidence="2" id="KW-1134">Transmembrane beta strand</keyword>
<evidence type="ECO:0000256" key="3">
    <source>
        <dbReference type="SAM" id="Coils"/>
    </source>
</evidence>
<comment type="subcellular location">
    <subcellularLocation>
        <location evidence="2">Cell membrane</location>
        <topology evidence="2">Lipid-anchor</topology>
    </subcellularLocation>
</comment>
<dbReference type="GO" id="GO:0015562">
    <property type="term" value="F:efflux transmembrane transporter activity"/>
    <property type="evidence" value="ECO:0007669"/>
    <property type="project" value="InterPro"/>
</dbReference>
<dbReference type="InterPro" id="IPR003423">
    <property type="entry name" value="OMP_efflux"/>
</dbReference>
<feature type="region of interest" description="Disordered" evidence="4">
    <location>
        <begin position="126"/>
        <end position="150"/>
    </location>
</feature>
<dbReference type="Proteomes" id="UP000037660">
    <property type="component" value="Unassembled WGS sequence"/>
</dbReference>
<keyword evidence="2" id="KW-0472">Membrane</keyword>
<dbReference type="Gene3D" id="1.20.1600.10">
    <property type="entry name" value="Outer membrane efflux proteins (OEP)"/>
    <property type="match status" value="1"/>
</dbReference>
<comment type="caution">
    <text evidence="5">The sequence shown here is derived from an EMBL/GenBank/DDBJ whole genome shotgun (WGS) entry which is preliminary data.</text>
</comment>
<dbReference type="GO" id="GO:0005886">
    <property type="term" value="C:plasma membrane"/>
    <property type="evidence" value="ECO:0007669"/>
    <property type="project" value="UniProtKB-SubCell"/>
</dbReference>
<evidence type="ECO:0000313" key="5">
    <source>
        <dbReference type="EMBL" id="GAP37231.1"/>
    </source>
</evidence>
<sequence>MNLHPAALRSPIAPQGAPARPARARAWPLPSALALAAVLALAGCASPAPTGRATLAIGADRFKEAPATPGWTVARPADEAPRGPWWEAFGDATLNGLLPQVEVSNQGIAAAVARYAQAQALVDGQRAGQRPSLGATAGATRSGSGSGGDGATALRATLNAAWEPDLWGRLAAGVAQARANAGASAADLANATLSAQAALASNYFALRGADAELALLRATVEGYERSQQIARNRYEAGLAARTDVLQAETQLANARADLASLVAQRQQLEHAIAVLLGRAPADFTLAPAAWTQRVPEVPGLLPSQLLERRPDIAAAQRAVEAANAQIGIARSAYYPSLSLSASAGGSASRLADLFSASHTLWSLGLSLAQTLFDGGALDAALRGAQAGREATVASYRQTVLAAFQDVEDRLSTRRALNDQLALRRQASAAADLTEQQVLNRYRAGQVGYGDVVTAQTSALSARRALVQLQADLQTNAVGLVQALGGGWRDDGAPA</sequence>
<accession>A0A0K8P3S9</accession>
<keyword evidence="2" id="KW-0564">Palmitate</keyword>
<keyword evidence="3" id="KW-0175">Coiled coil</keyword>
<dbReference type="PANTHER" id="PTHR30203:SF33">
    <property type="entry name" value="BLR4455 PROTEIN"/>
    <property type="match status" value="1"/>
</dbReference>
<name>A0A0K8P3S9_PISS1</name>
<feature type="compositionally biased region" description="Low complexity" evidence="4">
    <location>
        <begin position="134"/>
        <end position="143"/>
    </location>
</feature>
<dbReference type="EMBL" id="BBYR01000044">
    <property type="protein sequence ID" value="GAP37231.1"/>
    <property type="molecule type" value="Genomic_DNA"/>
</dbReference>
<evidence type="ECO:0000256" key="4">
    <source>
        <dbReference type="SAM" id="MobiDB-lite"/>
    </source>
</evidence>
<dbReference type="STRING" id="1547922.ISF6_3086"/>
<reference evidence="6" key="1">
    <citation type="submission" date="2015-07" db="EMBL/GenBank/DDBJ databases">
        <title>Discovery of a poly(ethylene terephthalate assimilation.</title>
        <authorList>
            <person name="Yoshida S."/>
            <person name="Hiraga K."/>
            <person name="Takehana T."/>
            <person name="Taniguchi I."/>
            <person name="Yamaji H."/>
            <person name="Maeda Y."/>
            <person name="Toyohara K."/>
            <person name="Miyamoto K."/>
            <person name="Kimura Y."/>
            <person name="Oda K."/>
        </authorList>
    </citation>
    <scope>NUCLEOTIDE SEQUENCE [LARGE SCALE GENOMIC DNA]</scope>
    <source>
        <strain evidence="6">NBRC 110686 / TISTR 2288 / 201-F6</strain>
    </source>
</reference>
<keyword evidence="6" id="KW-1185">Reference proteome</keyword>
<evidence type="ECO:0000313" key="6">
    <source>
        <dbReference type="Proteomes" id="UP000037660"/>
    </source>
</evidence>
<dbReference type="NCBIfam" id="TIGR01845">
    <property type="entry name" value="outer_NodT"/>
    <property type="match status" value="1"/>
</dbReference>
<comment type="similarity">
    <text evidence="1 2">Belongs to the outer membrane factor (OMF) (TC 1.B.17) family.</text>
</comment>
<keyword evidence="2 5" id="KW-0449">Lipoprotein</keyword>